<name>A0A6J1PM37_9HYME</name>
<evidence type="ECO:0000313" key="2">
    <source>
        <dbReference type="RefSeq" id="XP_024870717.1"/>
    </source>
</evidence>
<protein>
    <submittedName>
        <fullName evidence="2">Uncharacterized protein LOC112453917</fullName>
    </submittedName>
</protein>
<dbReference type="AlphaFoldDB" id="A0A6J1PM37"/>
<accession>A0A6J1PM37</accession>
<dbReference type="OrthoDB" id="8058917at2759"/>
<dbReference type="RefSeq" id="XP_024870717.1">
    <property type="nucleotide sequence ID" value="XM_025014949.1"/>
</dbReference>
<feature type="non-terminal residue" evidence="2">
    <location>
        <position position="164"/>
    </location>
</feature>
<reference evidence="2" key="1">
    <citation type="submission" date="2025-08" db="UniProtKB">
        <authorList>
            <consortium name="RefSeq"/>
        </authorList>
    </citation>
    <scope>IDENTIFICATION</scope>
    <source>
        <tissue evidence="2">Whole body</tissue>
    </source>
</reference>
<keyword evidence="1" id="KW-1185">Reference proteome</keyword>
<organism evidence="1 2">
    <name type="scientific">Temnothorax curvispinosus</name>
    <dbReference type="NCBI Taxonomy" id="300111"/>
    <lineage>
        <taxon>Eukaryota</taxon>
        <taxon>Metazoa</taxon>
        <taxon>Ecdysozoa</taxon>
        <taxon>Arthropoda</taxon>
        <taxon>Hexapoda</taxon>
        <taxon>Insecta</taxon>
        <taxon>Pterygota</taxon>
        <taxon>Neoptera</taxon>
        <taxon>Endopterygota</taxon>
        <taxon>Hymenoptera</taxon>
        <taxon>Apocrita</taxon>
        <taxon>Aculeata</taxon>
        <taxon>Formicoidea</taxon>
        <taxon>Formicidae</taxon>
        <taxon>Myrmicinae</taxon>
        <taxon>Temnothorax</taxon>
    </lineage>
</organism>
<dbReference type="GeneID" id="112453917"/>
<proteinExistence type="predicted"/>
<sequence>MKVLGPQLDGTGSFGEHFARLTPRALGVANSLARLMPNLGGASGRARRLYAAVVQAVVLYGALIWANGAEGTARIRRQLRQVLTGHGCFGKYLHRIGKEATTKCHHFDEVEDTAQHTLKHCPAWDEPRRVLREEVGDDLSLPAIVAAMVGRETRWRAFLAFCGQ</sequence>
<evidence type="ECO:0000313" key="1">
    <source>
        <dbReference type="Proteomes" id="UP000504618"/>
    </source>
</evidence>
<dbReference type="Proteomes" id="UP000504618">
    <property type="component" value="Unplaced"/>
</dbReference>
<gene>
    <name evidence="2" type="primary">LOC112453917</name>
</gene>